<dbReference type="InterPro" id="IPR008988">
    <property type="entry name" value="Transcriptional_repressor_C"/>
</dbReference>
<dbReference type="GO" id="GO:0005737">
    <property type="term" value="C:cytoplasm"/>
    <property type="evidence" value="ECO:0007669"/>
    <property type="project" value="TreeGrafter"/>
</dbReference>
<feature type="binding site" evidence="5">
    <location>
        <position position="114"/>
    </location>
    <ligand>
        <name>biotin</name>
        <dbReference type="ChEBI" id="CHEBI:57586"/>
    </ligand>
</feature>
<comment type="function">
    <text evidence="5">Acts both as a biotin--[acetyl-CoA-carboxylase] ligase and a repressor.</text>
</comment>
<comment type="catalytic activity">
    <reaction evidence="5">
        <text>biotin + L-lysyl-[protein] + ATP = N(6)-biotinyl-L-lysyl-[protein] + AMP + diphosphate + H(+)</text>
        <dbReference type="Rhea" id="RHEA:11756"/>
        <dbReference type="Rhea" id="RHEA-COMP:9752"/>
        <dbReference type="Rhea" id="RHEA-COMP:10505"/>
        <dbReference type="ChEBI" id="CHEBI:15378"/>
        <dbReference type="ChEBI" id="CHEBI:29969"/>
        <dbReference type="ChEBI" id="CHEBI:30616"/>
        <dbReference type="ChEBI" id="CHEBI:33019"/>
        <dbReference type="ChEBI" id="CHEBI:57586"/>
        <dbReference type="ChEBI" id="CHEBI:83144"/>
        <dbReference type="ChEBI" id="CHEBI:456215"/>
        <dbReference type="EC" id="6.3.4.15"/>
    </reaction>
</comment>
<dbReference type="GO" id="GO:0003677">
    <property type="term" value="F:DNA binding"/>
    <property type="evidence" value="ECO:0007669"/>
    <property type="project" value="UniProtKB-UniRule"/>
</dbReference>
<dbReference type="InterPro" id="IPR045864">
    <property type="entry name" value="aa-tRNA-synth_II/BPL/LPL"/>
</dbReference>
<evidence type="ECO:0000313" key="9">
    <source>
        <dbReference type="Proteomes" id="UP000180175"/>
    </source>
</evidence>
<dbReference type="AlphaFoldDB" id="A0A1S2KVL0"/>
<organism evidence="7 9">
    <name type="scientific">Anaerobacillus isosaccharinicus</name>
    <dbReference type="NCBI Taxonomy" id="1532552"/>
    <lineage>
        <taxon>Bacteria</taxon>
        <taxon>Bacillati</taxon>
        <taxon>Bacillota</taxon>
        <taxon>Bacilli</taxon>
        <taxon>Bacillales</taxon>
        <taxon>Bacillaceae</taxon>
        <taxon>Anaerobacillus</taxon>
    </lineage>
</organism>
<gene>
    <name evidence="5" type="primary">birA</name>
    <name evidence="8" type="ORF">AWH56_024730</name>
    <name evidence="7" type="ORF">AWH56_23575</name>
</gene>
<protein>
    <recommendedName>
        <fullName evidence="5">Bifunctional ligase/repressor BirA</fullName>
    </recommendedName>
    <alternativeName>
        <fullName evidence="5">Biotin--[acetyl-CoA-carboxylase] ligase</fullName>
        <ecNumber evidence="5">6.3.4.15</ecNumber>
    </alternativeName>
    <alternativeName>
        <fullName evidence="5">Biotin--protein ligase</fullName>
    </alternativeName>
    <alternativeName>
        <fullName evidence="5">Biotin-[acetyl-CoA carboxylase] synthetase</fullName>
    </alternativeName>
</protein>
<feature type="binding site" evidence="5">
    <location>
        <position position="185"/>
    </location>
    <ligand>
        <name>biotin</name>
        <dbReference type="ChEBI" id="CHEBI:57586"/>
    </ligand>
</feature>
<comment type="similarity">
    <text evidence="5">Belongs to the biotin--protein ligase family.</text>
</comment>
<evidence type="ECO:0000259" key="6">
    <source>
        <dbReference type="PROSITE" id="PS51733"/>
    </source>
</evidence>
<evidence type="ECO:0000313" key="8">
    <source>
        <dbReference type="EMBL" id="QOY35822.1"/>
    </source>
</evidence>
<keyword evidence="5" id="KW-0805">Transcription regulation</keyword>
<reference evidence="7 9" key="1">
    <citation type="submission" date="2016-10" db="EMBL/GenBank/DDBJ databases">
        <title>Draft genome sequences of four alkaliphilic bacteria belonging to the Anaerobacillus genus.</title>
        <authorList>
            <person name="Bassil N.M."/>
            <person name="Lloyd J.R."/>
        </authorList>
    </citation>
    <scope>NUCLEOTIDE SEQUENCE [LARGE SCALE GENOMIC DNA]</scope>
    <source>
        <strain evidence="7 9">NB2006</strain>
    </source>
</reference>
<keyword evidence="1 5" id="KW-0436">Ligase</keyword>
<dbReference type="Pfam" id="PF02237">
    <property type="entry name" value="BPL_C"/>
    <property type="match status" value="1"/>
</dbReference>
<dbReference type="InterPro" id="IPR036388">
    <property type="entry name" value="WH-like_DNA-bd_sf"/>
</dbReference>
<keyword evidence="5" id="KW-0804">Transcription</keyword>
<dbReference type="InterPro" id="IPR013196">
    <property type="entry name" value="HTH_11"/>
</dbReference>
<keyword evidence="5" id="KW-0238">DNA-binding</keyword>
<dbReference type="Gene3D" id="2.30.30.100">
    <property type="match status" value="1"/>
</dbReference>
<dbReference type="InterPro" id="IPR003142">
    <property type="entry name" value="BPL_C"/>
</dbReference>
<dbReference type="RefSeq" id="WP_071319367.1">
    <property type="nucleotide sequence ID" value="NZ_CP063356.2"/>
</dbReference>
<keyword evidence="9" id="KW-1185">Reference proteome</keyword>
<dbReference type="Gene3D" id="1.10.10.10">
    <property type="entry name" value="Winged helix-like DNA-binding domain superfamily/Winged helix DNA-binding domain"/>
    <property type="match status" value="1"/>
</dbReference>
<evidence type="ECO:0000256" key="1">
    <source>
        <dbReference type="ARBA" id="ARBA00022598"/>
    </source>
</evidence>
<dbReference type="PANTHER" id="PTHR12835">
    <property type="entry name" value="BIOTIN PROTEIN LIGASE"/>
    <property type="match status" value="1"/>
</dbReference>
<keyword evidence="2 5" id="KW-0547">Nucleotide-binding</keyword>
<dbReference type="Pfam" id="PF03099">
    <property type="entry name" value="BPL_LplA_LipB"/>
    <property type="match status" value="1"/>
</dbReference>
<dbReference type="InterPro" id="IPR004408">
    <property type="entry name" value="Biotin_CoA_COase_ligase"/>
</dbReference>
<dbReference type="GO" id="GO:0006355">
    <property type="term" value="P:regulation of DNA-templated transcription"/>
    <property type="evidence" value="ECO:0007669"/>
    <property type="project" value="UniProtKB-UniRule"/>
</dbReference>
<dbReference type="SUPFAM" id="SSF46785">
    <property type="entry name" value="Winged helix' DNA-binding domain"/>
    <property type="match status" value="1"/>
</dbReference>
<evidence type="ECO:0000256" key="3">
    <source>
        <dbReference type="ARBA" id="ARBA00022840"/>
    </source>
</evidence>
<reference evidence="8 9" key="3">
    <citation type="journal article" date="2019" name="Int. J. Syst. Evol. Microbiol.">
        <title>Anaerobacillus isosaccharinicus sp. nov., an alkaliphilic bacterium which degrades isosaccharinic acid.</title>
        <authorList>
            <person name="Bassil N.M."/>
            <person name="Lloyd J.R."/>
        </authorList>
    </citation>
    <scope>NUCLEOTIDE SEQUENCE [LARGE SCALE GENOMIC DNA]</scope>
    <source>
        <strain evidence="8 9">NB2006</strain>
    </source>
</reference>
<evidence type="ECO:0000256" key="4">
    <source>
        <dbReference type="ARBA" id="ARBA00023267"/>
    </source>
</evidence>
<dbReference type="SUPFAM" id="SSF55681">
    <property type="entry name" value="Class II aaRS and biotin synthetases"/>
    <property type="match status" value="1"/>
</dbReference>
<dbReference type="EMBL" id="CP063356">
    <property type="protein sequence ID" value="QOY35822.1"/>
    <property type="molecule type" value="Genomic_DNA"/>
</dbReference>
<dbReference type="Proteomes" id="UP000180175">
    <property type="component" value="Chromosome"/>
</dbReference>
<dbReference type="NCBIfam" id="TIGR00121">
    <property type="entry name" value="birA_ligase"/>
    <property type="match status" value="1"/>
</dbReference>
<dbReference type="GO" id="GO:0005524">
    <property type="term" value="F:ATP binding"/>
    <property type="evidence" value="ECO:0007669"/>
    <property type="project" value="UniProtKB-UniRule"/>
</dbReference>
<dbReference type="PROSITE" id="PS51733">
    <property type="entry name" value="BPL_LPL_CATALYTIC"/>
    <property type="match status" value="1"/>
</dbReference>
<name>A0A1S2KVL0_9BACI</name>
<dbReference type="EC" id="6.3.4.15" evidence="5"/>
<accession>A0A1S2KVL0</accession>
<dbReference type="OrthoDB" id="9807064at2"/>
<reference evidence="8 9" key="2">
    <citation type="journal article" date="2017" name="Genome Announc.">
        <title>Draft Genome Sequences of Four Alkaliphilic Bacteria Belonging to the Anaerobacillus Genus.</title>
        <authorList>
            <person name="Bassil N.M."/>
            <person name="Lloyd J.R."/>
        </authorList>
    </citation>
    <scope>NUCLEOTIDE SEQUENCE [LARGE SCALE GENOMIC DNA]</scope>
    <source>
        <strain evidence="8 9">NB2006</strain>
    </source>
</reference>
<evidence type="ECO:0000313" key="7">
    <source>
        <dbReference type="EMBL" id="OIJ04232.1"/>
    </source>
</evidence>
<dbReference type="Gene3D" id="3.30.930.10">
    <property type="entry name" value="Bira Bifunctional Protein, Domain 2"/>
    <property type="match status" value="1"/>
</dbReference>
<dbReference type="CDD" id="cd16442">
    <property type="entry name" value="BPL"/>
    <property type="match status" value="1"/>
</dbReference>
<reference evidence="8" key="4">
    <citation type="submission" date="2020-10" db="EMBL/GenBank/DDBJ databases">
        <authorList>
            <person name="Bassil N.M."/>
            <person name="Lloyd J.R."/>
        </authorList>
    </citation>
    <scope>NUCLEOTIDE SEQUENCE</scope>
    <source>
        <strain evidence="8">NB2006</strain>
    </source>
</reference>
<dbReference type="Pfam" id="PF08279">
    <property type="entry name" value="HTH_11"/>
    <property type="match status" value="1"/>
</dbReference>
<dbReference type="PANTHER" id="PTHR12835:SF5">
    <property type="entry name" value="BIOTIN--PROTEIN LIGASE"/>
    <property type="match status" value="1"/>
</dbReference>
<dbReference type="GO" id="GO:0009249">
    <property type="term" value="P:protein lipoylation"/>
    <property type="evidence" value="ECO:0007669"/>
    <property type="project" value="UniProtKB-ARBA"/>
</dbReference>
<evidence type="ECO:0000256" key="2">
    <source>
        <dbReference type="ARBA" id="ARBA00022741"/>
    </source>
</evidence>
<keyword evidence="4 5" id="KW-0092">Biotin</keyword>
<comment type="caution">
    <text evidence="5">Lacks conserved residue(s) required for the propagation of feature annotation.</text>
</comment>
<dbReference type="SUPFAM" id="SSF50037">
    <property type="entry name" value="C-terminal domain of transcriptional repressors"/>
    <property type="match status" value="1"/>
</dbReference>
<dbReference type="KEGG" id="aia:AWH56_024730"/>
<dbReference type="InterPro" id="IPR036390">
    <property type="entry name" value="WH_DNA-bd_sf"/>
</dbReference>
<keyword evidence="3 5" id="KW-0067">ATP-binding</keyword>
<dbReference type="GO" id="GO:0004077">
    <property type="term" value="F:biotin--[biotin carboxyl-carrier protein] ligase activity"/>
    <property type="evidence" value="ECO:0007669"/>
    <property type="project" value="UniProtKB-UniRule"/>
</dbReference>
<dbReference type="HAMAP" id="MF_00978">
    <property type="entry name" value="Bifunct_BirA"/>
    <property type="match status" value="1"/>
</dbReference>
<keyword evidence="5" id="KW-0678">Repressor</keyword>
<dbReference type="EMBL" id="LQXD01000202">
    <property type="protein sequence ID" value="OIJ04232.1"/>
    <property type="molecule type" value="Genomic_DNA"/>
</dbReference>
<sequence>MRSKLLQMLMAQQGKFVSGEAISNYLGCSRTAVWKHIEELRKAGYKVEAIPRKGYRVIHQPNLLTKNEIKAGLTTKYIGKNVVYEQSVSSTQEIAHRIASDGAEEGTVIVADEQLGGKGRLGRPWFSPIGSGIWMSLILKPKIPPQQAPQLTLLTAVAVIRGIKEQTGLHCDIKWPNDILLNGKKLVGILTEMQADPDQIHSVIIGIGINVNQDFFPEEIKEIATSLKIEKGEEINRASVMQSIMVQFEQLYELFLDEGFLPIKHMWEAHAITIGRRITARTITNSIQGYAKGITDDGVLLLEDDLGTIHKIYSADIEFNVTNS</sequence>
<dbReference type="GO" id="GO:0016740">
    <property type="term" value="F:transferase activity"/>
    <property type="evidence" value="ECO:0007669"/>
    <property type="project" value="UniProtKB-ARBA"/>
</dbReference>
<dbReference type="InterPro" id="IPR004143">
    <property type="entry name" value="BPL_LPL_catalytic"/>
</dbReference>
<evidence type="ECO:0000256" key="5">
    <source>
        <dbReference type="HAMAP-Rule" id="MF_00978"/>
    </source>
</evidence>
<dbReference type="InterPro" id="IPR030855">
    <property type="entry name" value="Bifunct_BirA"/>
</dbReference>
<feature type="domain" description="BPL/LPL catalytic" evidence="6">
    <location>
        <begin position="67"/>
        <end position="256"/>
    </location>
</feature>
<feature type="DNA-binding region" description="H-T-H motif" evidence="5">
    <location>
        <begin position="19"/>
        <end position="38"/>
    </location>
</feature>
<proteinExistence type="inferred from homology"/>